<gene>
    <name evidence="2" type="ORF">OOU_Y34scaffold00940g2</name>
</gene>
<dbReference type="AlphaFoldDB" id="A0AA97PG83"/>
<reference evidence="2" key="1">
    <citation type="journal article" date="2012" name="PLoS Genet.">
        <title>Comparative analysis of the genomes of two field isolates of the rice blast fungus Magnaporthe oryzae.</title>
        <authorList>
            <person name="Xue M."/>
            <person name="Yang J."/>
            <person name="Li Z."/>
            <person name="Hu S."/>
            <person name="Yao N."/>
            <person name="Dean R.A."/>
            <person name="Zhao W."/>
            <person name="Shen M."/>
            <person name="Zhang H."/>
            <person name="Li C."/>
            <person name="Liu L."/>
            <person name="Cao L."/>
            <person name="Xu X."/>
            <person name="Xing Y."/>
            <person name="Hsiang T."/>
            <person name="Zhang Z."/>
            <person name="Xu J.R."/>
            <person name="Peng Y.L."/>
        </authorList>
    </citation>
    <scope>NUCLEOTIDE SEQUENCE</scope>
    <source>
        <strain evidence="2">Y34</strain>
    </source>
</reference>
<keyword evidence="1" id="KW-1133">Transmembrane helix</keyword>
<protein>
    <submittedName>
        <fullName evidence="2">Uncharacterized protein</fullName>
    </submittedName>
</protein>
<keyword evidence="1" id="KW-0812">Transmembrane</keyword>
<name>A0AA97PG83_PYRO3</name>
<sequence>MMFDLVKRRYTSVNLDGSMTSEVRKSCLSHQAWKFGAASVWQGEGKASCRKEAIMTGTSRTSNRPAKLFFERKVTITMLFTSVFTALVTVAVAIPTGPVAVRSADKGTPAKLGARTEAENKVQADFDCKNLDSYNDCIANGCPFGIPPGACFPALNCYIAFC</sequence>
<dbReference type="Proteomes" id="UP000011086">
    <property type="component" value="Unassembled WGS sequence"/>
</dbReference>
<evidence type="ECO:0000256" key="1">
    <source>
        <dbReference type="SAM" id="Phobius"/>
    </source>
</evidence>
<accession>A0AA97PG83</accession>
<keyword evidence="1" id="KW-0472">Membrane</keyword>
<dbReference type="EMBL" id="JH792934">
    <property type="protein sequence ID" value="ELQ33451.1"/>
    <property type="molecule type" value="Genomic_DNA"/>
</dbReference>
<proteinExistence type="predicted"/>
<organism evidence="2">
    <name type="scientific">Pyricularia oryzae (strain Y34)</name>
    <name type="common">Rice blast fungus</name>
    <name type="synonym">Magnaporthe oryzae</name>
    <dbReference type="NCBI Taxonomy" id="1143189"/>
    <lineage>
        <taxon>Eukaryota</taxon>
        <taxon>Fungi</taxon>
        <taxon>Dikarya</taxon>
        <taxon>Ascomycota</taxon>
        <taxon>Pezizomycotina</taxon>
        <taxon>Sordariomycetes</taxon>
        <taxon>Sordariomycetidae</taxon>
        <taxon>Magnaporthales</taxon>
        <taxon>Pyriculariaceae</taxon>
        <taxon>Pyricularia</taxon>
    </lineage>
</organism>
<feature type="transmembrane region" description="Helical" evidence="1">
    <location>
        <begin position="74"/>
        <end position="94"/>
    </location>
</feature>
<evidence type="ECO:0000313" key="2">
    <source>
        <dbReference type="EMBL" id="ELQ33451.1"/>
    </source>
</evidence>